<feature type="transmembrane region" description="Helical" evidence="1">
    <location>
        <begin position="450"/>
        <end position="468"/>
    </location>
</feature>
<dbReference type="GO" id="GO:1902604">
    <property type="term" value="P:p-aminobenzoyl-glutamate transmembrane transport"/>
    <property type="evidence" value="ECO:0007669"/>
    <property type="project" value="InterPro"/>
</dbReference>
<protein>
    <submittedName>
        <fullName evidence="2">AbgT family transporter</fullName>
    </submittedName>
</protein>
<feature type="transmembrane region" description="Helical" evidence="1">
    <location>
        <begin position="41"/>
        <end position="63"/>
    </location>
</feature>
<dbReference type="InterPro" id="IPR004697">
    <property type="entry name" value="AbgT"/>
</dbReference>
<reference evidence="2 3" key="1">
    <citation type="submission" date="2020-04" db="EMBL/GenBank/DDBJ databases">
        <title>Bacillus sp. UniB3 isolated from commercial digestive syrup.</title>
        <authorList>
            <person name="Thorat V."/>
            <person name="Kirdat K."/>
            <person name="Tiwarekar B."/>
            <person name="Yadav A."/>
        </authorList>
    </citation>
    <scope>NUCLEOTIDE SEQUENCE [LARGE SCALE GENOMIC DNA]</scope>
    <source>
        <strain evidence="2 3">UniB3</strain>
    </source>
</reference>
<dbReference type="Pfam" id="PF03806">
    <property type="entry name" value="ABG_transport"/>
    <property type="match status" value="1"/>
</dbReference>
<dbReference type="PANTHER" id="PTHR30282:SF0">
    <property type="entry name" value="P-AMINOBENZOYL-GLUTAMATE TRANSPORT PROTEIN"/>
    <property type="match status" value="1"/>
</dbReference>
<name>A0A7Y0PKZ6_9BACI</name>
<feature type="transmembrane region" description="Helical" evidence="1">
    <location>
        <begin position="225"/>
        <end position="244"/>
    </location>
</feature>
<evidence type="ECO:0000256" key="1">
    <source>
        <dbReference type="SAM" id="Phobius"/>
    </source>
</evidence>
<feature type="transmembrane region" description="Helical" evidence="1">
    <location>
        <begin position="480"/>
        <end position="504"/>
    </location>
</feature>
<feature type="transmembrane region" description="Helical" evidence="1">
    <location>
        <begin position="136"/>
        <end position="159"/>
    </location>
</feature>
<gene>
    <name evidence="2" type="ORF">HHU08_05075</name>
</gene>
<keyword evidence="1" id="KW-0472">Membrane</keyword>
<feature type="transmembrane region" description="Helical" evidence="1">
    <location>
        <begin position="353"/>
        <end position="372"/>
    </location>
</feature>
<proteinExistence type="predicted"/>
<feature type="transmembrane region" description="Helical" evidence="1">
    <location>
        <begin position="419"/>
        <end position="438"/>
    </location>
</feature>
<accession>A0A7Y0PKZ6</accession>
<dbReference type="GO" id="GO:0015558">
    <property type="term" value="F:secondary active p-aminobenzoyl-glutamate transmembrane transporter activity"/>
    <property type="evidence" value="ECO:0007669"/>
    <property type="project" value="InterPro"/>
</dbReference>
<feature type="transmembrane region" description="Helical" evidence="1">
    <location>
        <begin position="102"/>
        <end position="124"/>
    </location>
</feature>
<dbReference type="RefSeq" id="WP_169187950.1">
    <property type="nucleotide sequence ID" value="NZ_JABBPK010000001.1"/>
</dbReference>
<evidence type="ECO:0000313" key="2">
    <source>
        <dbReference type="EMBL" id="NMO76383.1"/>
    </source>
</evidence>
<feature type="transmembrane region" description="Helical" evidence="1">
    <location>
        <begin position="392"/>
        <end position="412"/>
    </location>
</feature>
<dbReference type="Proteomes" id="UP000588491">
    <property type="component" value="Unassembled WGS sequence"/>
</dbReference>
<evidence type="ECO:0000313" key="3">
    <source>
        <dbReference type="Proteomes" id="UP000588491"/>
    </source>
</evidence>
<dbReference type="PANTHER" id="PTHR30282">
    <property type="entry name" value="P-AMINOBENZOYL GLUTAMATE TRANSPORTER"/>
    <property type="match status" value="1"/>
</dbReference>
<keyword evidence="1" id="KW-0812">Transmembrane</keyword>
<dbReference type="EMBL" id="JABBPK010000001">
    <property type="protein sequence ID" value="NMO76383.1"/>
    <property type="molecule type" value="Genomic_DNA"/>
</dbReference>
<feature type="transmembrane region" description="Helical" evidence="1">
    <location>
        <begin position="311"/>
        <end position="332"/>
    </location>
</feature>
<dbReference type="AlphaFoldDB" id="A0A7Y0PKZ6"/>
<sequence length="518" mass="56194">MSELAKKRPNYAEPTPPSKTKLADRFLNVIERAGNKLPDPITLFVIMSAIILIASYLLSLLGVSATNPSSGETIEVVNLLNREGIIQILTSMVSNFTSFPPFGLVLVIMLGVGLAETTGLIQTVMKRTVLSAPKKLILPVIVFTGVLGNIAADAAFIVFPPIAALIFMSVGRSPIVGLIATYAAIAGGYSANLILNSLDVLLAGITEQAAKVVDPNYVGNPTMNYYFLIISTFVLVAVTTWVTVKFVEPRFGKYTGVVQKLDQVTANEKRGLRFAGITLIIYFAVILIMVIPRNGWLRDLETGSVINSPFMSSIVPIMLFFFLLPALAYGIGSKTVKNDKDVAEKLFKSIADLAPFIVLAFVAAQMIAYFSWSNIGPILAIKGAELLQAMNFTGLPMIIGFIIICSFINLLIASASAKWALLSTIFVPMFMYLGYSPALTQMAYRIGDSITNPITPMLAYFAILLAFARKHDKSIGIGTLISALLPYSIFFAITWILLFAIWYLCGLPLGPGDPIFLK</sequence>
<keyword evidence="1" id="KW-1133">Transmembrane helix</keyword>
<feature type="transmembrane region" description="Helical" evidence="1">
    <location>
        <begin position="271"/>
        <end position="291"/>
    </location>
</feature>
<organism evidence="2 3">
    <name type="scientific">Niallia alba</name>
    <dbReference type="NCBI Taxonomy" id="2729105"/>
    <lineage>
        <taxon>Bacteria</taxon>
        <taxon>Bacillati</taxon>
        <taxon>Bacillota</taxon>
        <taxon>Bacilli</taxon>
        <taxon>Bacillales</taxon>
        <taxon>Bacillaceae</taxon>
        <taxon>Niallia</taxon>
    </lineage>
</organism>
<keyword evidence="3" id="KW-1185">Reference proteome</keyword>
<comment type="caution">
    <text evidence="2">The sequence shown here is derived from an EMBL/GenBank/DDBJ whole genome shotgun (WGS) entry which is preliminary data.</text>
</comment>